<evidence type="ECO:0000256" key="3">
    <source>
        <dbReference type="ARBA" id="ARBA00022989"/>
    </source>
</evidence>
<keyword evidence="4 5" id="KW-0472">Membrane</keyword>
<dbReference type="InterPro" id="IPR039421">
    <property type="entry name" value="Type_1_exporter"/>
</dbReference>
<comment type="subcellular location">
    <subcellularLocation>
        <location evidence="1">Membrane</location>
        <topology evidence="1">Multi-pass membrane protein</topology>
    </subcellularLocation>
</comment>
<name>A0A0A9H4M2_ARUDO</name>
<keyword evidence="2 5" id="KW-0812">Transmembrane</keyword>
<protein>
    <recommendedName>
        <fullName evidence="6">ABC transmembrane type-1 domain-containing protein</fullName>
    </recommendedName>
</protein>
<reference evidence="7" key="1">
    <citation type="submission" date="2014-09" db="EMBL/GenBank/DDBJ databases">
        <authorList>
            <person name="Magalhaes I.L.F."/>
            <person name="Oliveira U."/>
            <person name="Santos F.R."/>
            <person name="Vidigal T.H.D.A."/>
            <person name="Brescovit A.D."/>
            <person name="Santos A.J."/>
        </authorList>
    </citation>
    <scope>NUCLEOTIDE SEQUENCE</scope>
    <source>
        <tissue evidence="7">Shoot tissue taken approximately 20 cm above the soil surface</tissue>
    </source>
</reference>
<sequence>MITGERQAARIRGLYLEAVLRQDIAFFDKEMTTGQLVERMSGDTVLIQDAIGEKVGKFIQLTATFIGGFVVAFSKGWLLASVML</sequence>
<evidence type="ECO:0000256" key="4">
    <source>
        <dbReference type="ARBA" id="ARBA00023136"/>
    </source>
</evidence>
<evidence type="ECO:0000313" key="7">
    <source>
        <dbReference type="EMBL" id="JAE27848.1"/>
    </source>
</evidence>
<dbReference type="InterPro" id="IPR036640">
    <property type="entry name" value="ABC1_TM_sf"/>
</dbReference>
<dbReference type="EMBL" id="GBRH01170048">
    <property type="protein sequence ID" value="JAE27848.1"/>
    <property type="molecule type" value="Transcribed_RNA"/>
</dbReference>
<feature type="transmembrane region" description="Helical" evidence="5">
    <location>
        <begin position="58"/>
        <end position="80"/>
    </location>
</feature>
<feature type="domain" description="ABC transmembrane type-1" evidence="6">
    <location>
        <begin position="1"/>
        <end position="84"/>
    </location>
</feature>
<dbReference type="InterPro" id="IPR011527">
    <property type="entry name" value="ABC1_TM_dom"/>
</dbReference>
<dbReference type="AlphaFoldDB" id="A0A0A9H4M2"/>
<evidence type="ECO:0000259" key="6">
    <source>
        <dbReference type="PROSITE" id="PS50929"/>
    </source>
</evidence>
<evidence type="ECO:0000256" key="1">
    <source>
        <dbReference type="ARBA" id="ARBA00004141"/>
    </source>
</evidence>
<keyword evidence="3 5" id="KW-1133">Transmembrane helix</keyword>
<dbReference type="PANTHER" id="PTHR24222:SF81">
    <property type="entry name" value="ABC TRANSPORTER B FAMILY MEMBER 11"/>
    <property type="match status" value="1"/>
</dbReference>
<dbReference type="GO" id="GO:0005886">
    <property type="term" value="C:plasma membrane"/>
    <property type="evidence" value="ECO:0007669"/>
    <property type="project" value="TreeGrafter"/>
</dbReference>
<dbReference type="GO" id="GO:0005524">
    <property type="term" value="F:ATP binding"/>
    <property type="evidence" value="ECO:0007669"/>
    <property type="project" value="InterPro"/>
</dbReference>
<dbReference type="SUPFAM" id="SSF90123">
    <property type="entry name" value="ABC transporter transmembrane region"/>
    <property type="match status" value="1"/>
</dbReference>
<evidence type="ECO:0000256" key="2">
    <source>
        <dbReference type="ARBA" id="ARBA00022692"/>
    </source>
</evidence>
<reference evidence="7" key="2">
    <citation type="journal article" date="2015" name="Data Brief">
        <title>Shoot transcriptome of the giant reed, Arundo donax.</title>
        <authorList>
            <person name="Barrero R.A."/>
            <person name="Guerrero F.D."/>
            <person name="Moolhuijzen P."/>
            <person name="Goolsby J.A."/>
            <person name="Tidwell J."/>
            <person name="Bellgard S.E."/>
            <person name="Bellgard M.I."/>
        </authorList>
    </citation>
    <scope>NUCLEOTIDE SEQUENCE</scope>
    <source>
        <tissue evidence="7">Shoot tissue taken approximately 20 cm above the soil surface</tissue>
    </source>
</reference>
<proteinExistence type="predicted"/>
<dbReference type="Pfam" id="PF00664">
    <property type="entry name" value="ABC_membrane"/>
    <property type="match status" value="1"/>
</dbReference>
<dbReference type="Gene3D" id="1.20.1560.10">
    <property type="entry name" value="ABC transporter type 1, transmembrane domain"/>
    <property type="match status" value="1"/>
</dbReference>
<dbReference type="PANTHER" id="PTHR24222">
    <property type="entry name" value="ABC TRANSPORTER B FAMILY"/>
    <property type="match status" value="1"/>
</dbReference>
<dbReference type="PROSITE" id="PS50929">
    <property type="entry name" value="ABC_TM1F"/>
    <property type="match status" value="1"/>
</dbReference>
<organism evidence="7">
    <name type="scientific">Arundo donax</name>
    <name type="common">Giant reed</name>
    <name type="synonym">Donax arundinaceus</name>
    <dbReference type="NCBI Taxonomy" id="35708"/>
    <lineage>
        <taxon>Eukaryota</taxon>
        <taxon>Viridiplantae</taxon>
        <taxon>Streptophyta</taxon>
        <taxon>Embryophyta</taxon>
        <taxon>Tracheophyta</taxon>
        <taxon>Spermatophyta</taxon>
        <taxon>Magnoliopsida</taxon>
        <taxon>Liliopsida</taxon>
        <taxon>Poales</taxon>
        <taxon>Poaceae</taxon>
        <taxon>PACMAD clade</taxon>
        <taxon>Arundinoideae</taxon>
        <taxon>Arundineae</taxon>
        <taxon>Arundo</taxon>
    </lineage>
</organism>
<evidence type="ECO:0000256" key="5">
    <source>
        <dbReference type="SAM" id="Phobius"/>
    </source>
</evidence>
<accession>A0A0A9H4M2</accession>
<dbReference type="GO" id="GO:0140359">
    <property type="term" value="F:ABC-type transporter activity"/>
    <property type="evidence" value="ECO:0007669"/>
    <property type="project" value="InterPro"/>
</dbReference>